<dbReference type="UniPathway" id="UPA00334">
    <property type="reaction ID" value="UER00455"/>
</dbReference>
<dbReference type="UniPathway" id="UPA00253">
    <property type="reaction ID" value="UER00329"/>
</dbReference>
<comment type="catalytic activity">
    <reaction evidence="4 6">
        <text>L-kynurenine + H2O = anthranilate + L-alanine + H(+)</text>
        <dbReference type="Rhea" id="RHEA:16813"/>
        <dbReference type="ChEBI" id="CHEBI:15377"/>
        <dbReference type="ChEBI" id="CHEBI:15378"/>
        <dbReference type="ChEBI" id="CHEBI:16567"/>
        <dbReference type="ChEBI" id="CHEBI:57959"/>
        <dbReference type="ChEBI" id="CHEBI:57972"/>
        <dbReference type="EC" id="3.7.1.3"/>
    </reaction>
</comment>
<dbReference type="SUPFAM" id="SSF53383">
    <property type="entry name" value="PLP-dependent transferases"/>
    <property type="match status" value="1"/>
</dbReference>
<feature type="binding site" evidence="4">
    <location>
        <position position="263"/>
    </location>
    <ligand>
        <name>pyridoxal 5'-phosphate</name>
        <dbReference type="ChEBI" id="CHEBI:597326"/>
    </ligand>
</feature>
<feature type="binding site" evidence="4">
    <location>
        <position position="110"/>
    </location>
    <ligand>
        <name>pyridoxal 5'-phosphate</name>
        <dbReference type="ChEBI" id="CHEBI:597326"/>
    </ligand>
</feature>
<dbReference type="Gene3D" id="3.90.1150.10">
    <property type="entry name" value="Aspartate Aminotransferase, domain 1"/>
    <property type="match status" value="1"/>
</dbReference>
<comment type="pathway">
    <text evidence="4 6">Cofactor biosynthesis; NAD(+) biosynthesis; quinolinate from L-kynurenine: step 2/3.</text>
</comment>
<feature type="binding site" evidence="4">
    <location>
        <position position="208"/>
    </location>
    <ligand>
        <name>pyridoxal 5'-phosphate</name>
        <dbReference type="ChEBI" id="CHEBI:597326"/>
    </ligand>
</feature>
<dbReference type="EMBL" id="PYBW01000140">
    <property type="protein sequence ID" value="PYC68223.1"/>
    <property type="molecule type" value="Genomic_DNA"/>
</dbReference>
<dbReference type="GO" id="GO:0005737">
    <property type="term" value="C:cytoplasm"/>
    <property type="evidence" value="ECO:0007669"/>
    <property type="project" value="UniProtKB-UniRule"/>
</dbReference>
<organism evidence="7 8">
    <name type="scientific">Streptomyces tateyamensis</name>
    <dbReference type="NCBI Taxonomy" id="565073"/>
    <lineage>
        <taxon>Bacteria</taxon>
        <taxon>Bacillati</taxon>
        <taxon>Actinomycetota</taxon>
        <taxon>Actinomycetes</taxon>
        <taxon>Kitasatosporales</taxon>
        <taxon>Streptomycetaceae</taxon>
        <taxon>Streptomyces</taxon>
    </lineage>
</organism>
<gene>
    <name evidence="4 7" type="primary">kynU</name>
    <name evidence="7" type="ORF">C7C46_29360</name>
</gene>
<comment type="pathway">
    <text evidence="4 6">Amino-acid degradation; L-kynurenine degradation; L-alanine and anthranilate from L-kynurenine: step 1/1.</text>
</comment>
<proteinExistence type="inferred from homology"/>
<dbReference type="PIRSF" id="PIRSF038800">
    <property type="entry name" value="KYNU"/>
    <property type="match status" value="1"/>
</dbReference>
<dbReference type="GO" id="GO:0009435">
    <property type="term" value="P:NAD+ biosynthetic process"/>
    <property type="evidence" value="ECO:0007669"/>
    <property type="project" value="UniProtKB-UniRule"/>
</dbReference>
<keyword evidence="8" id="KW-1185">Reference proteome</keyword>
<evidence type="ECO:0000256" key="6">
    <source>
        <dbReference type="PIRNR" id="PIRNR038800"/>
    </source>
</evidence>
<dbReference type="InterPro" id="IPR015422">
    <property type="entry name" value="PyrdxlP-dep_Trfase_small"/>
</dbReference>
<comment type="function">
    <text evidence="4 6">Catalyzes the cleavage of L-kynurenine (L-Kyn) and L-3-hydroxykynurenine (L-3OHKyn) into anthranilic acid (AA) and 3-hydroxyanthranilic acid (3-OHAA), respectively.</text>
</comment>
<dbReference type="HAMAP" id="MF_01970">
    <property type="entry name" value="Kynureninase"/>
    <property type="match status" value="1"/>
</dbReference>
<keyword evidence="2 4" id="KW-0378">Hydrolase</keyword>
<sequence>MQPPASPASPGSPASRADCLALDAADPLAPLRAEFALPKDRIYLDGNSLGVLPVRTPELVRRTVEQEWGQGLITSWNEAGWVDLPFTLGAQLAPLIGAGGHEVLVCDSVSVNLFKVLTAALRLRPGRRTVLGERTTFPTDLYIAEGVTGLFEGGRTVLLDSLDELDARLTEDVAVVVLSQVDYRTGVLLDLAEITERVHRAGALMVWDLCHSAGALPIELAAAGVDFAVGCTYKYLNCGPCAPSYLYVAERHQGVAEQPLTGWFGHAEPFAFVPEYRPADGIGRFLTSFPPLLALAGVRASLEVWQQVDLAQVRAKSLALTGLFMDRLAELDVVTPREPERRGSQVAIRHPDGFPVVQALIERGVIGDFRAPDLMRFGFTPLYTSYTEAWDAAEAVREVLASGEWRAERFSRRGAVT</sequence>
<dbReference type="InterPro" id="IPR010111">
    <property type="entry name" value="Kynureninase"/>
</dbReference>
<keyword evidence="3 4" id="KW-0663">Pyridoxal phosphate</keyword>
<dbReference type="Proteomes" id="UP000248039">
    <property type="component" value="Unassembled WGS sequence"/>
</dbReference>
<evidence type="ECO:0000256" key="5">
    <source>
        <dbReference type="NCBIfam" id="TIGR01814"/>
    </source>
</evidence>
<feature type="binding site" evidence="4">
    <location>
        <position position="233"/>
    </location>
    <ligand>
        <name>pyridoxal 5'-phosphate</name>
        <dbReference type="ChEBI" id="CHEBI:597326"/>
    </ligand>
</feature>
<comment type="caution">
    <text evidence="4">Lacks conserved residue(s) required for the propagation of feature annotation.</text>
</comment>
<name>A0A2V4N8M7_9ACTN</name>
<dbReference type="GO" id="GO:0030429">
    <property type="term" value="F:kynureninase activity"/>
    <property type="evidence" value="ECO:0007669"/>
    <property type="project" value="UniProtKB-UniRule"/>
</dbReference>
<protein>
    <recommendedName>
        <fullName evidence="4 5">Kynureninase</fullName>
        <ecNumber evidence="4 5">3.7.1.3</ecNumber>
    </recommendedName>
    <alternativeName>
        <fullName evidence="4">L-kynurenine hydrolase</fullName>
    </alternativeName>
</protein>
<feature type="binding site" evidence="4">
    <location>
        <begin position="137"/>
        <end position="140"/>
    </location>
    <ligand>
        <name>pyridoxal 5'-phosphate</name>
        <dbReference type="ChEBI" id="CHEBI:597326"/>
    </ligand>
</feature>
<dbReference type="AlphaFoldDB" id="A0A2V4N8M7"/>
<dbReference type="OrthoDB" id="9812626at2"/>
<evidence type="ECO:0000313" key="8">
    <source>
        <dbReference type="Proteomes" id="UP000248039"/>
    </source>
</evidence>
<comment type="caution">
    <text evidence="7">The sequence shown here is derived from an EMBL/GenBank/DDBJ whole genome shotgun (WGS) entry which is preliminary data.</text>
</comment>
<dbReference type="PANTHER" id="PTHR14084">
    <property type="entry name" value="KYNURENINASE"/>
    <property type="match status" value="1"/>
</dbReference>
<feature type="binding site" evidence="4">
    <location>
        <position position="211"/>
    </location>
    <ligand>
        <name>pyridoxal 5'-phosphate</name>
        <dbReference type="ChEBI" id="CHEBI:597326"/>
    </ligand>
</feature>
<dbReference type="PANTHER" id="PTHR14084:SF0">
    <property type="entry name" value="KYNURENINASE"/>
    <property type="match status" value="1"/>
</dbReference>
<comment type="cofactor">
    <cofactor evidence="4 6">
        <name>pyridoxal 5'-phosphate</name>
        <dbReference type="ChEBI" id="CHEBI:597326"/>
    </cofactor>
</comment>
<dbReference type="GO" id="GO:0043420">
    <property type="term" value="P:anthranilate metabolic process"/>
    <property type="evidence" value="ECO:0007669"/>
    <property type="project" value="TreeGrafter"/>
</dbReference>
<dbReference type="GO" id="GO:0097053">
    <property type="term" value="P:L-kynurenine catabolic process"/>
    <property type="evidence" value="ECO:0007669"/>
    <property type="project" value="UniProtKB-UniRule"/>
</dbReference>
<comment type="similarity">
    <text evidence="4 6">Belongs to the kynureninase family.</text>
</comment>
<dbReference type="NCBIfam" id="TIGR01814">
    <property type="entry name" value="kynureninase"/>
    <property type="match status" value="1"/>
</dbReference>
<dbReference type="GO" id="GO:0019805">
    <property type="term" value="P:quinolinate biosynthetic process"/>
    <property type="evidence" value="ECO:0007669"/>
    <property type="project" value="UniProtKB-UniRule"/>
</dbReference>
<dbReference type="GO" id="GO:0019441">
    <property type="term" value="P:L-tryptophan catabolic process to kynurenine"/>
    <property type="evidence" value="ECO:0007669"/>
    <property type="project" value="TreeGrafter"/>
</dbReference>
<dbReference type="EC" id="3.7.1.3" evidence="4 5"/>
<feature type="modified residue" description="N6-(pyridoxal phosphate)lysine" evidence="4">
    <location>
        <position position="234"/>
    </location>
</feature>
<evidence type="ECO:0000313" key="7">
    <source>
        <dbReference type="EMBL" id="PYC68223.1"/>
    </source>
</evidence>
<accession>A0A2V4N8M7</accession>
<comment type="subunit">
    <text evidence="4 6">Homodimer.</text>
</comment>
<comment type="catalytic activity">
    <reaction evidence="6">
        <text>3-hydroxy-L-kynurenine + H2O = 3-hydroxyanthranilate + L-alanine + H(+)</text>
        <dbReference type="Rhea" id="RHEA:25143"/>
        <dbReference type="ChEBI" id="CHEBI:15377"/>
        <dbReference type="ChEBI" id="CHEBI:15378"/>
        <dbReference type="ChEBI" id="CHEBI:36559"/>
        <dbReference type="ChEBI" id="CHEBI:57972"/>
        <dbReference type="ChEBI" id="CHEBI:58125"/>
        <dbReference type="EC" id="3.7.1.3"/>
    </reaction>
</comment>
<evidence type="ECO:0000256" key="1">
    <source>
        <dbReference type="ARBA" id="ARBA00022642"/>
    </source>
</evidence>
<dbReference type="GO" id="GO:0030170">
    <property type="term" value="F:pyridoxal phosphate binding"/>
    <property type="evidence" value="ECO:0007669"/>
    <property type="project" value="UniProtKB-UniRule"/>
</dbReference>
<evidence type="ECO:0000256" key="3">
    <source>
        <dbReference type="ARBA" id="ARBA00022898"/>
    </source>
</evidence>
<dbReference type="Pfam" id="PF22580">
    <property type="entry name" value="KYNU_C"/>
    <property type="match status" value="1"/>
</dbReference>
<evidence type="ECO:0000256" key="2">
    <source>
        <dbReference type="ARBA" id="ARBA00022801"/>
    </source>
</evidence>
<dbReference type="InterPro" id="IPR015424">
    <property type="entry name" value="PyrdxlP-dep_Trfase"/>
</dbReference>
<reference evidence="7 8" key="1">
    <citation type="submission" date="2018-03" db="EMBL/GenBank/DDBJ databases">
        <title>Bioinformatic expansion and discovery of thiopeptide antibiotics.</title>
        <authorList>
            <person name="Schwalen C.J."/>
            <person name="Hudson G.A."/>
            <person name="Mitchell D.A."/>
        </authorList>
    </citation>
    <scope>NUCLEOTIDE SEQUENCE [LARGE SCALE GENOMIC DNA]</scope>
    <source>
        <strain evidence="7 8">ATCC 21389</strain>
    </source>
</reference>
<dbReference type="InterPro" id="IPR015421">
    <property type="entry name" value="PyrdxlP-dep_Trfase_major"/>
</dbReference>
<evidence type="ECO:0000256" key="4">
    <source>
        <dbReference type="HAMAP-Rule" id="MF_01970"/>
    </source>
</evidence>
<keyword evidence="1 4" id="KW-0662">Pyridine nucleotide biosynthesis</keyword>
<dbReference type="Gene3D" id="3.40.640.10">
    <property type="entry name" value="Type I PLP-dependent aspartate aminotransferase-like (Major domain)"/>
    <property type="match status" value="1"/>
</dbReference>